<evidence type="ECO:0000313" key="4">
    <source>
        <dbReference type="Proteomes" id="UP001163046"/>
    </source>
</evidence>
<dbReference type="Proteomes" id="UP001163046">
    <property type="component" value="Unassembled WGS sequence"/>
</dbReference>
<evidence type="ECO:0000256" key="1">
    <source>
        <dbReference type="SAM" id="MobiDB-lite"/>
    </source>
</evidence>
<feature type="non-terminal residue" evidence="3">
    <location>
        <position position="1"/>
    </location>
</feature>
<keyword evidence="2" id="KW-1133">Transmembrane helix</keyword>
<dbReference type="OrthoDB" id="5296287at2759"/>
<comment type="caution">
    <text evidence="3">The sequence shown here is derived from an EMBL/GenBank/DDBJ whole genome shotgun (WGS) entry which is preliminary data.</text>
</comment>
<sequence>NTAQGTGSTSARVGGILAPYVALMGQLPGLSIAFPVVIFGVVATLAGILMYWIPETLFAPMHQAIEEAEAAKDDYGIPCCGKTLTMKRRRKGASEENNAVKMSDLTKE</sequence>
<protein>
    <submittedName>
        <fullName evidence="3">Uncharacterized protein</fullName>
    </submittedName>
</protein>
<keyword evidence="2" id="KW-0472">Membrane</keyword>
<reference evidence="3" key="1">
    <citation type="submission" date="2023-01" db="EMBL/GenBank/DDBJ databases">
        <title>Genome assembly of the deep-sea coral Lophelia pertusa.</title>
        <authorList>
            <person name="Herrera S."/>
            <person name="Cordes E."/>
        </authorList>
    </citation>
    <scope>NUCLEOTIDE SEQUENCE</scope>
    <source>
        <strain evidence="3">USNM1676648</strain>
        <tissue evidence="3">Polyp</tissue>
    </source>
</reference>
<gene>
    <name evidence="3" type="ORF">OS493_037393</name>
</gene>
<keyword evidence="4" id="KW-1185">Reference proteome</keyword>
<accession>A0A9X0D7I8</accession>
<evidence type="ECO:0000256" key="2">
    <source>
        <dbReference type="SAM" id="Phobius"/>
    </source>
</evidence>
<feature type="transmembrane region" description="Helical" evidence="2">
    <location>
        <begin position="32"/>
        <end position="53"/>
    </location>
</feature>
<feature type="region of interest" description="Disordered" evidence="1">
    <location>
        <begin position="88"/>
        <end position="108"/>
    </location>
</feature>
<dbReference type="EMBL" id="MU825466">
    <property type="protein sequence ID" value="KAJ7388483.1"/>
    <property type="molecule type" value="Genomic_DNA"/>
</dbReference>
<name>A0A9X0D7I8_9CNID</name>
<evidence type="ECO:0000313" key="3">
    <source>
        <dbReference type="EMBL" id="KAJ7388483.1"/>
    </source>
</evidence>
<keyword evidence="2" id="KW-0812">Transmembrane</keyword>
<dbReference type="AlphaFoldDB" id="A0A9X0D7I8"/>
<organism evidence="3 4">
    <name type="scientific">Desmophyllum pertusum</name>
    <dbReference type="NCBI Taxonomy" id="174260"/>
    <lineage>
        <taxon>Eukaryota</taxon>
        <taxon>Metazoa</taxon>
        <taxon>Cnidaria</taxon>
        <taxon>Anthozoa</taxon>
        <taxon>Hexacorallia</taxon>
        <taxon>Scleractinia</taxon>
        <taxon>Caryophylliina</taxon>
        <taxon>Caryophylliidae</taxon>
        <taxon>Desmophyllum</taxon>
    </lineage>
</organism>
<proteinExistence type="predicted"/>